<evidence type="ECO:0000313" key="4">
    <source>
        <dbReference type="Proteomes" id="UP000254631"/>
    </source>
</evidence>
<evidence type="ECO:0000259" key="1">
    <source>
        <dbReference type="SMART" id="SM00471"/>
    </source>
</evidence>
<protein>
    <submittedName>
        <fullName evidence="2">HD domain-containing protein</fullName>
    </submittedName>
    <submittedName>
        <fullName evidence="3">Phosphohydrolase</fullName>
    </submittedName>
</protein>
<reference evidence="2" key="1">
    <citation type="journal article" date="2018" name="Genome Biol.">
        <title>SKESA: strategic k-mer extension for scrupulous assemblies.</title>
        <authorList>
            <person name="Souvorov A."/>
            <person name="Agarwala R."/>
            <person name="Lipman D.J."/>
        </authorList>
    </citation>
    <scope>NUCLEOTIDE SEQUENCE</scope>
    <source>
        <strain evidence="2">AZ00058701</strain>
    </source>
</reference>
<dbReference type="Pfam" id="PF01966">
    <property type="entry name" value="HD"/>
    <property type="match status" value="1"/>
</dbReference>
<name>A0A129AG33_LEGPN</name>
<reference evidence="3 4" key="2">
    <citation type="submission" date="2018-06" db="EMBL/GenBank/DDBJ databases">
        <authorList>
            <consortium name="Pathogen Informatics"/>
            <person name="Doyle S."/>
        </authorList>
    </citation>
    <scope>NUCLEOTIDE SEQUENCE [LARGE SCALE GENOMIC DNA]</scope>
    <source>
        <strain evidence="3 4">NCTC12000</strain>
    </source>
</reference>
<dbReference type="SUPFAM" id="SSF109604">
    <property type="entry name" value="HD-domain/PDEase-like"/>
    <property type="match status" value="1"/>
</dbReference>
<keyword evidence="3" id="KW-0378">Hydrolase</keyword>
<dbReference type="GO" id="GO:0008832">
    <property type="term" value="F:dGTPase activity"/>
    <property type="evidence" value="ECO:0007669"/>
    <property type="project" value="TreeGrafter"/>
</dbReference>
<feature type="domain" description="HD/PDEase" evidence="1">
    <location>
        <begin position="58"/>
        <end position="180"/>
    </location>
</feature>
<evidence type="ECO:0000313" key="3">
    <source>
        <dbReference type="EMBL" id="STX79153.1"/>
    </source>
</evidence>
<dbReference type="Proteomes" id="UP000866496">
    <property type="component" value="Unassembled WGS sequence"/>
</dbReference>
<proteinExistence type="predicted"/>
<dbReference type="RefSeq" id="WP_016356816.1">
    <property type="nucleotide sequence ID" value="NZ_CAXYJF010000001.1"/>
</dbReference>
<dbReference type="CDD" id="cd00077">
    <property type="entry name" value="HDc"/>
    <property type="match status" value="1"/>
</dbReference>
<dbReference type="InterPro" id="IPR006674">
    <property type="entry name" value="HD_domain"/>
</dbReference>
<gene>
    <name evidence="3" type="primary">ywfO</name>
    <name evidence="2" type="ORF">JBJ86_04995</name>
    <name evidence="3" type="ORF">NCTC12000_01142</name>
</gene>
<dbReference type="AlphaFoldDB" id="A0A129AG33"/>
<reference evidence="2" key="3">
    <citation type="submission" date="2019-10" db="EMBL/GenBank/DDBJ databases">
        <authorList>
            <consortium name="NCBI Pathogen Detection Project"/>
        </authorList>
    </citation>
    <scope>NUCLEOTIDE SEQUENCE</scope>
    <source>
        <strain evidence="2">AZ00058701</strain>
    </source>
</reference>
<dbReference type="EMBL" id="UGOL01000001">
    <property type="protein sequence ID" value="STX79153.1"/>
    <property type="molecule type" value="Genomic_DNA"/>
</dbReference>
<sequence>MKKSQLSRNHIITDPIHGVMSFSKDEKELIKQFIDKPIFQRLKRIKQLGCADMVFPGAVHTRFSHSLGACYIGKLVCDQLDINNGDRKIIMGAALLHDIGHGPFSHAFESIFKGFGEGKISHDKQWTPKFIDSFECDLKEDILNVFIDPNHHEYYDPLIASQLDVDRLDYLLRDSHFCGVPYGNIDLQWIISCMKQQEINGDTVICITPKGIGAIEHYILSRRLMTKYIYYHGKKNSSEYLISTFLKNLEGHLDIAELAQSPLFLFMKNYFEYKRIINKNTDNNESNRNDFVDNSFNYYKEITDDDIWIVLRRLSNEDSIAGRVAHKICNRELPNSFLINPSRRFDAKKIIERYKDQEDEDNKWRIYFDELNFESYGSKKIPIYVSDHNTVTDLYHSSNMLNQISDKPEPTYYVYIDAKHPKEEELLCELSSYHCLVSPYFKSG</sequence>
<dbReference type="SMART" id="SM00471">
    <property type="entry name" value="HDc"/>
    <property type="match status" value="1"/>
</dbReference>
<evidence type="ECO:0000313" key="2">
    <source>
        <dbReference type="EMBL" id="HAU1879611.1"/>
    </source>
</evidence>
<dbReference type="PANTHER" id="PTHR11373:SF4">
    <property type="entry name" value="DEOXYNUCLEOSIDE TRIPHOSPHATE TRIPHOSPHOHYDROLASE SAMHD1"/>
    <property type="match status" value="1"/>
</dbReference>
<dbReference type="PANTHER" id="PTHR11373">
    <property type="entry name" value="DEOXYNUCLEOSIDE TRIPHOSPHATE TRIPHOSPHOHYDROLASE"/>
    <property type="match status" value="1"/>
</dbReference>
<accession>A0A129AG33</accession>
<dbReference type="Proteomes" id="UP000254631">
    <property type="component" value="Unassembled WGS sequence"/>
</dbReference>
<dbReference type="EMBL" id="DACWHX010000005">
    <property type="protein sequence ID" value="HAU1879611.1"/>
    <property type="molecule type" value="Genomic_DNA"/>
</dbReference>
<dbReference type="InterPro" id="IPR050135">
    <property type="entry name" value="dGTPase-like"/>
</dbReference>
<organism evidence="3 4">
    <name type="scientific">Legionella pneumophila</name>
    <dbReference type="NCBI Taxonomy" id="446"/>
    <lineage>
        <taxon>Bacteria</taxon>
        <taxon>Pseudomonadati</taxon>
        <taxon>Pseudomonadota</taxon>
        <taxon>Gammaproteobacteria</taxon>
        <taxon>Legionellales</taxon>
        <taxon>Legionellaceae</taxon>
        <taxon>Legionella</taxon>
    </lineage>
</organism>
<dbReference type="InterPro" id="IPR003607">
    <property type="entry name" value="HD/PDEase_dom"/>
</dbReference>
<dbReference type="Gene3D" id="1.10.3210.10">
    <property type="entry name" value="Hypothetical protein af1432"/>
    <property type="match status" value="1"/>
</dbReference>
<dbReference type="GO" id="GO:0006203">
    <property type="term" value="P:dGTP catabolic process"/>
    <property type="evidence" value="ECO:0007669"/>
    <property type="project" value="TreeGrafter"/>
</dbReference>